<comment type="caution">
    <text evidence="1">The sequence shown here is derived from an EMBL/GenBank/DDBJ whole genome shotgun (WGS) entry which is preliminary data.</text>
</comment>
<proteinExistence type="predicted"/>
<dbReference type="Proteomes" id="UP000692954">
    <property type="component" value="Unassembled WGS sequence"/>
</dbReference>
<dbReference type="EMBL" id="CAJJDN010000268">
    <property type="protein sequence ID" value="CAD8130182.1"/>
    <property type="molecule type" value="Genomic_DNA"/>
</dbReference>
<organism evidence="1 2">
    <name type="scientific">Paramecium sonneborni</name>
    <dbReference type="NCBI Taxonomy" id="65129"/>
    <lineage>
        <taxon>Eukaryota</taxon>
        <taxon>Sar</taxon>
        <taxon>Alveolata</taxon>
        <taxon>Ciliophora</taxon>
        <taxon>Intramacronucleata</taxon>
        <taxon>Oligohymenophorea</taxon>
        <taxon>Peniculida</taxon>
        <taxon>Parameciidae</taxon>
        <taxon>Paramecium</taxon>
    </lineage>
</organism>
<dbReference type="AlphaFoldDB" id="A0A8S1RSJ1"/>
<reference evidence="1" key="1">
    <citation type="submission" date="2021-01" db="EMBL/GenBank/DDBJ databases">
        <authorList>
            <consortium name="Genoscope - CEA"/>
            <person name="William W."/>
        </authorList>
    </citation>
    <scope>NUCLEOTIDE SEQUENCE</scope>
</reference>
<evidence type="ECO:0000313" key="1">
    <source>
        <dbReference type="EMBL" id="CAD8130182.1"/>
    </source>
</evidence>
<name>A0A8S1RSJ1_9CILI</name>
<accession>A0A8S1RSJ1</accession>
<keyword evidence="2" id="KW-1185">Reference proteome</keyword>
<protein>
    <submittedName>
        <fullName evidence="1">Uncharacterized protein</fullName>
    </submittedName>
</protein>
<evidence type="ECO:0000313" key="2">
    <source>
        <dbReference type="Proteomes" id="UP000692954"/>
    </source>
</evidence>
<sequence>MENINAQIFKLIFSETAQYLYKYCNVRRHDGVYSCELSLLKKLQFGNKLLQLMKKPKVLQNYKYQYTKYHNMGNQQKNIFICICFIKQNVPNSCNRDFRKQKQTCYKQINNKQNEQ</sequence>
<gene>
    <name evidence="1" type="ORF">PSON_ATCC_30995.1.T2680008</name>
</gene>